<feature type="region of interest" description="Disordered" evidence="1">
    <location>
        <begin position="97"/>
        <end position="212"/>
    </location>
</feature>
<comment type="caution">
    <text evidence="2">The sequence shown here is derived from an EMBL/GenBank/DDBJ whole genome shotgun (WGS) entry which is preliminary data.</text>
</comment>
<feature type="compositionally biased region" description="Basic and acidic residues" evidence="1">
    <location>
        <begin position="195"/>
        <end position="205"/>
    </location>
</feature>
<evidence type="ECO:0000313" key="2">
    <source>
        <dbReference type="EMBL" id="OAQ81894.1"/>
    </source>
</evidence>
<dbReference type="EMBL" id="LSBH01000003">
    <property type="protein sequence ID" value="OAQ81894.1"/>
    <property type="molecule type" value="Genomic_DNA"/>
</dbReference>
<evidence type="ECO:0000313" key="3">
    <source>
        <dbReference type="EMBL" id="PWI65375.1"/>
    </source>
</evidence>
<gene>
    <name evidence="3" type="ORF">PCL_07144</name>
    <name evidence="2" type="ORF">VFPBJ_04478</name>
</gene>
<dbReference type="EMBL" id="LCWV01000034">
    <property type="protein sequence ID" value="PWI65375.1"/>
    <property type="molecule type" value="Genomic_DNA"/>
</dbReference>
<proteinExistence type="predicted"/>
<dbReference type="AlphaFoldDB" id="A0A179GVI1"/>
<reference evidence="2 4" key="3">
    <citation type="submission" date="2016-01" db="EMBL/GenBank/DDBJ databases">
        <title>Biosynthesis of antibiotic leucinostatins and their inhibition on Phytophthora in bio-control Purpureocillium lilacinum.</title>
        <authorList>
            <person name="Wang G."/>
            <person name="Liu Z."/>
            <person name="Lin R."/>
            <person name="Li E."/>
            <person name="Mao Z."/>
            <person name="Ling J."/>
            <person name="Yin W."/>
            <person name="Xie B."/>
        </authorList>
    </citation>
    <scope>NUCLEOTIDE SEQUENCE [LARGE SCALE GENOMIC DNA]</scope>
    <source>
        <strain evidence="2">PLBJ-1</strain>
    </source>
</reference>
<feature type="region of interest" description="Disordered" evidence="1">
    <location>
        <begin position="34"/>
        <end position="67"/>
    </location>
</feature>
<protein>
    <submittedName>
        <fullName evidence="2">Uncharacterized protein</fullName>
    </submittedName>
</protein>
<accession>A0A179GVI1</accession>
<sequence>MDTTAWDGQENPRLPSSSALEELFDKFFDWPAFSGAPQPIDESSHYPSPPFSDSPPSPVSGYGYEYSPSSPVHAAHLSIRDLEAEFLRMRAPYDDVAVHGSDYSGHTPPELVQGGSTSPSDHSGSLPSDRSDDGHHRPRVTLREAQAQDDEWTYPQTESSVKSVPRGYPARIHVRGDQPRAQYASQSAGQKRRRPAADSDKRQRQLADPVQTADVRKNVWSKDPYAEEQLCSCARRYFGTPREITIFLTTDLKSPALRAIVQPYKSNDDSDEAKKADFPRDHVPSHEALQRWVEGQIKREYKSDFPRALQSFLLAYSEGGRSLPKHDLVDNVHKMNCFFRIWRMSSFWCRDPANHIVTLPLSVQARLRKIAREALKLLEYKVLKSLDDCLGQHSQPQPQERMAIWACLWQLILMYRDLMGAFKSQIVRAGPNGDVYHAHYQRLADVHFPMVAIFYHYQFRTKKSLEISLDWLQAGSHHRHDPKNKGDICHLGRRLLEARKDMYQSLRSSADDCDALLCVLVVNHELKKLNARKRAPKGSGKSRSSRRGGADDCDDDGE</sequence>
<dbReference type="Proteomes" id="UP000078240">
    <property type="component" value="Unassembled WGS sequence"/>
</dbReference>
<evidence type="ECO:0000313" key="5">
    <source>
        <dbReference type="Proteomes" id="UP000245956"/>
    </source>
</evidence>
<feature type="compositionally biased region" description="Pro residues" evidence="1">
    <location>
        <begin position="47"/>
        <end position="58"/>
    </location>
</feature>
<name>A0A179GVI1_PURLI</name>
<reference evidence="3 5" key="2">
    <citation type="journal article" date="2016" name="Front. Microbiol.">
        <title>Genome and transcriptome sequences reveal the specific parasitism of the nematophagous Purpureocillium lilacinum 36-1.</title>
        <authorList>
            <person name="Xie J."/>
            <person name="Li S."/>
            <person name="Mo C."/>
            <person name="Xiao X."/>
            <person name="Peng D."/>
            <person name="Wang G."/>
            <person name="Xiao Y."/>
        </authorList>
    </citation>
    <scope>NUCLEOTIDE SEQUENCE [LARGE SCALE GENOMIC DNA]</scope>
    <source>
        <strain evidence="3 5">36-1</strain>
    </source>
</reference>
<evidence type="ECO:0000256" key="1">
    <source>
        <dbReference type="SAM" id="MobiDB-lite"/>
    </source>
</evidence>
<dbReference type="Proteomes" id="UP000245956">
    <property type="component" value="Unassembled WGS sequence"/>
</dbReference>
<reference evidence="3" key="1">
    <citation type="submission" date="2015-05" db="EMBL/GenBank/DDBJ databases">
        <authorList>
            <person name="Wang D.B."/>
            <person name="Wang M."/>
        </authorList>
    </citation>
    <scope>NUCLEOTIDE SEQUENCE</scope>
    <source>
        <strain evidence="3">36-1</strain>
    </source>
</reference>
<organism evidence="2 4">
    <name type="scientific">Purpureocillium lilacinum</name>
    <name type="common">Paecilomyces lilacinus</name>
    <dbReference type="NCBI Taxonomy" id="33203"/>
    <lineage>
        <taxon>Eukaryota</taxon>
        <taxon>Fungi</taxon>
        <taxon>Dikarya</taxon>
        <taxon>Ascomycota</taxon>
        <taxon>Pezizomycotina</taxon>
        <taxon>Sordariomycetes</taxon>
        <taxon>Hypocreomycetidae</taxon>
        <taxon>Hypocreales</taxon>
        <taxon>Ophiocordycipitaceae</taxon>
        <taxon>Purpureocillium</taxon>
    </lineage>
</organism>
<evidence type="ECO:0000313" key="4">
    <source>
        <dbReference type="Proteomes" id="UP000078240"/>
    </source>
</evidence>
<feature type="compositionally biased region" description="Polar residues" evidence="1">
    <location>
        <begin position="114"/>
        <end position="128"/>
    </location>
</feature>
<feature type="region of interest" description="Disordered" evidence="1">
    <location>
        <begin position="531"/>
        <end position="558"/>
    </location>
</feature>